<dbReference type="PANTHER" id="PTHR33353:SF2">
    <property type="entry name" value="ENDO-BETA-1,4-GLUCANASE D"/>
    <property type="match status" value="1"/>
</dbReference>
<dbReference type="Pfam" id="PF03443">
    <property type="entry name" value="AA9"/>
    <property type="match status" value="1"/>
</dbReference>
<evidence type="ECO:0000256" key="3">
    <source>
        <dbReference type="ARBA" id="ARBA00022525"/>
    </source>
</evidence>
<comment type="cofactor">
    <cofactor evidence="1">
        <name>Cu(2+)</name>
        <dbReference type="ChEBI" id="CHEBI:29036"/>
    </cofactor>
</comment>
<reference evidence="8" key="1">
    <citation type="submission" date="2023-01" db="EMBL/GenBank/DDBJ databases">
        <authorList>
            <person name="Van Ghelder C."/>
            <person name="Rancurel C."/>
        </authorList>
    </citation>
    <scope>NUCLEOTIDE SEQUENCE</scope>
    <source>
        <strain evidence="8">CNCM I-4278</strain>
    </source>
</reference>
<evidence type="ECO:0000256" key="4">
    <source>
        <dbReference type="ARBA" id="ARBA00023157"/>
    </source>
</evidence>
<keyword evidence="5" id="KW-0136">Cellulose degradation</keyword>
<dbReference type="GO" id="GO:0008810">
    <property type="term" value="F:cellulase activity"/>
    <property type="evidence" value="ECO:0007669"/>
    <property type="project" value="UniProtKB-UniRule"/>
</dbReference>
<dbReference type="AlphaFoldDB" id="A0A9W4UES0"/>
<keyword evidence="3 5" id="KW-0964">Secreted</keyword>
<dbReference type="InterPro" id="IPR049892">
    <property type="entry name" value="AA9"/>
</dbReference>
<feature type="compositionally biased region" description="Low complexity" evidence="6">
    <location>
        <begin position="360"/>
        <end position="379"/>
    </location>
</feature>
<name>A0A9W4UES0_9PLEO</name>
<dbReference type="EMBL" id="CAOQHR010000005">
    <property type="protein sequence ID" value="CAI6334861.1"/>
    <property type="molecule type" value="Genomic_DNA"/>
</dbReference>
<evidence type="ECO:0000313" key="8">
    <source>
        <dbReference type="EMBL" id="CAI6334861.1"/>
    </source>
</evidence>
<protein>
    <recommendedName>
        <fullName evidence="5">AA9 family lytic polysaccharide monooxygenase</fullName>
        <ecNumber evidence="5">1.14.99.56</ecNumber>
    </recommendedName>
    <alternativeName>
        <fullName evidence="5">Endo-beta-1,4-glucanase</fullName>
    </alternativeName>
    <alternativeName>
        <fullName evidence="5">Glycosyl hydrolase 61 family protein</fullName>
    </alternativeName>
</protein>
<keyword evidence="9" id="KW-1185">Reference proteome</keyword>
<evidence type="ECO:0000256" key="1">
    <source>
        <dbReference type="ARBA" id="ARBA00001973"/>
    </source>
</evidence>
<dbReference type="OrthoDB" id="3496539at2759"/>
<dbReference type="InterPro" id="IPR005103">
    <property type="entry name" value="AA9_LPMO"/>
</dbReference>
<evidence type="ECO:0000256" key="6">
    <source>
        <dbReference type="SAM" id="MobiDB-lite"/>
    </source>
</evidence>
<dbReference type="GO" id="GO:0030245">
    <property type="term" value="P:cellulose catabolic process"/>
    <property type="evidence" value="ECO:0007669"/>
    <property type="project" value="UniProtKB-UniRule"/>
</dbReference>
<comment type="caution">
    <text evidence="8">The sequence shown here is derived from an EMBL/GenBank/DDBJ whole genome shotgun (WGS) entry which is preliminary data.</text>
</comment>
<accession>A0A9W4UES0</accession>
<proteinExistence type="predicted"/>
<comment type="domain">
    <text evidence="5">Has a modular structure: an endo-beta-1,4-glucanase catalytic module at the N-terminus, a linker rich in serines and threonines, and a C-terminal carbohydrate-binding module (CBM).</text>
</comment>
<gene>
    <name evidence="8" type="ORF">PDIGIT_LOCUS7930</name>
</gene>
<dbReference type="CDD" id="cd21175">
    <property type="entry name" value="LPMO_AA9"/>
    <property type="match status" value="1"/>
</dbReference>
<dbReference type="EC" id="1.14.99.56" evidence="5"/>
<dbReference type="GO" id="GO:0030248">
    <property type="term" value="F:cellulose binding"/>
    <property type="evidence" value="ECO:0007669"/>
    <property type="project" value="UniProtKB-UniRule"/>
</dbReference>
<comment type="subcellular location">
    <subcellularLocation>
        <location evidence="2 5">Secreted</location>
    </subcellularLocation>
</comment>
<dbReference type="Proteomes" id="UP001152607">
    <property type="component" value="Unassembled WGS sequence"/>
</dbReference>
<evidence type="ECO:0000259" key="7">
    <source>
        <dbReference type="Pfam" id="PF03443"/>
    </source>
</evidence>
<comment type="function">
    <text evidence="5">Lytic polysaccharide monooxygenase (LMPO) that depolymerizes crystalline and amorphous polysaccharides via the oxidation of scissile alpha- or beta-(1-4)-glycosidic bonds, yielding C1 and/or C4 oxidation products. Catalysis by LPMOs requires the reduction of the active-site copper from Cu(II) to Cu(I) by a reducing agent and H(2)O(2) or O(2) as a cosubstrate.</text>
</comment>
<dbReference type="Gene3D" id="2.70.50.70">
    <property type="match status" value="1"/>
</dbReference>
<keyword evidence="5" id="KW-0624">Polysaccharide degradation</keyword>
<evidence type="ECO:0000256" key="2">
    <source>
        <dbReference type="ARBA" id="ARBA00004613"/>
    </source>
</evidence>
<keyword evidence="5" id="KW-0119">Carbohydrate metabolism</keyword>
<organism evidence="8 9">
    <name type="scientific">Periconia digitata</name>
    <dbReference type="NCBI Taxonomy" id="1303443"/>
    <lineage>
        <taxon>Eukaryota</taxon>
        <taxon>Fungi</taxon>
        <taxon>Dikarya</taxon>
        <taxon>Ascomycota</taxon>
        <taxon>Pezizomycotina</taxon>
        <taxon>Dothideomycetes</taxon>
        <taxon>Pleosporomycetidae</taxon>
        <taxon>Pleosporales</taxon>
        <taxon>Massarineae</taxon>
        <taxon>Periconiaceae</taxon>
        <taxon>Periconia</taxon>
    </lineage>
</organism>
<evidence type="ECO:0000256" key="5">
    <source>
        <dbReference type="RuleBase" id="RU368122"/>
    </source>
</evidence>
<dbReference type="PANTHER" id="PTHR33353">
    <property type="entry name" value="PUTATIVE (AFU_ORTHOLOGUE AFUA_1G12560)-RELATED"/>
    <property type="match status" value="1"/>
</dbReference>
<comment type="catalytic activity">
    <reaction evidence="5">
        <text>[(1-&gt;4)-beta-D-glucosyl]n+m + reduced acceptor + O2 = 4-dehydro-beta-D-glucosyl-[(1-&gt;4)-beta-D-glucosyl]n-1 + [(1-&gt;4)-beta-D-glucosyl]m + acceptor + H2O.</text>
        <dbReference type="EC" id="1.14.99.56"/>
    </reaction>
</comment>
<sequence length="416" mass="44453">MLCPTLGGVRAELDAASLISLHLSCGVGIKGSSCFGRFPASWSGESSARRSIEDGTTLVGCVGTQYKGNQLLDFLRITQASGSQSFIFKTTSHSFSSFHSLIDLVFSKSNMKLTSSVLAAAALTNSVSAHYFFDKLVVDGVETKAGQYVRANTRKESYMPTKWKNPIDNITPDDTDFRCNKGAFTNAGKTQTMEVKAGSKLGMKLGVGATMQHPGPQLVYMSKAPTTAQAYEGDGDWFKIFESGVCDEKKDFTKQAWCSWDKDSIEFTIPKDTPDGEYLVRSEHIALHGAHDGQAEFYYECAQVKVVGGGNGTPGPMVKIPGVYQKNDPEVNFSLWSGYKPYTMPGPSVWSGGSTGGAAGNATAEDVPSATAPVAGTPSASAAPVASAAAHTDKDCGGKLARTRRAFREMFLLNKD</sequence>
<evidence type="ECO:0000313" key="9">
    <source>
        <dbReference type="Proteomes" id="UP001152607"/>
    </source>
</evidence>
<keyword evidence="4 5" id="KW-1015">Disulfide bond</keyword>
<feature type="region of interest" description="Disordered" evidence="6">
    <location>
        <begin position="354"/>
        <end position="379"/>
    </location>
</feature>
<feature type="domain" description="Auxiliary Activity family 9 catalytic" evidence="7">
    <location>
        <begin position="130"/>
        <end position="337"/>
    </location>
</feature>
<dbReference type="GO" id="GO:0005576">
    <property type="term" value="C:extracellular region"/>
    <property type="evidence" value="ECO:0007669"/>
    <property type="project" value="UniProtKB-SubCell"/>
</dbReference>